<feature type="coiled-coil region" evidence="1">
    <location>
        <begin position="223"/>
        <end position="274"/>
    </location>
</feature>
<dbReference type="Gene3D" id="1.25.40.90">
    <property type="match status" value="1"/>
</dbReference>
<evidence type="ECO:0000256" key="2">
    <source>
        <dbReference type="SAM" id="MobiDB-lite"/>
    </source>
</evidence>
<evidence type="ECO:0000259" key="3">
    <source>
        <dbReference type="PROSITE" id="PS51391"/>
    </source>
</evidence>
<dbReference type="Pfam" id="PF04818">
    <property type="entry name" value="CID"/>
    <property type="match status" value="1"/>
</dbReference>
<dbReference type="eggNOG" id="KOG2669">
    <property type="taxonomic scope" value="Eukaryota"/>
</dbReference>
<dbReference type="InterPro" id="IPR008942">
    <property type="entry name" value="ENTH_VHS"/>
</dbReference>
<feature type="region of interest" description="Disordered" evidence="2">
    <location>
        <begin position="321"/>
        <end position="375"/>
    </location>
</feature>
<dbReference type="InterPro" id="IPR032337">
    <property type="entry name" value="RPRD1A/B_C"/>
</dbReference>
<feature type="compositionally biased region" description="Low complexity" evidence="2">
    <location>
        <begin position="132"/>
        <end position="147"/>
    </location>
</feature>
<dbReference type="PANTHER" id="PTHR12460">
    <property type="entry name" value="CYCLIN-DEPENDENT KINASE INHIBITOR-RELATED PROTEIN"/>
    <property type="match status" value="1"/>
</dbReference>
<dbReference type="RefSeq" id="XP_004344419.1">
    <property type="nucleotide sequence ID" value="XM_004344369.2"/>
</dbReference>
<feature type="region of interest" description="Disordered" evidence="2">
    <location>
        <begin position="132"/>
        <end position="152"/>
    </location>
</feature>
<dbReference type="SUPFAM" id="SSF48464">
    <property type="entry name" value="ENTH/VHS domain"/>
    <property type="match status" value="1"/>
</dbReference>
<keyword evidence="5" id="KW-1185">Reference proteome</keyword>
<dbReference type="PANTHER" id="PTHR12460:SF0">
    <property type="entry name" value="CID DOMAIN-CONTAINING PROTEIN-RELATED"/>
    <property type="match status" value="1"/>
</dbReference>
<dbReference type="Gene3D" id="6.10.250.2560">
    <property type="match status" value="1"/>
</dbReference>
<reference evidence="5" key="1">
    <citation type="submission" date="2011-02" db="EMBL/GenBank/DDBJ databases">
        <title>The Genome Sequence of Capsaspora owczarzaki ATCC 30864.</title>
        <authorList>
            <person name="Russ C."/>
            <person name="Cuomo C."/>
            <person name="Burger G."/>
            <person name="Gray M.W."/>
            <person name="Holland P.W.H."/>
            <person name="King N."/>
            <person name="Lang F.B.F."/>
            <person name="Roger A.J."/>
            <person name="Ruiz-Trillo I."/>
            <person name="Young S.K."/>
            <person name="Zeng Q."/>
            <person name="Gargeya S."/>
            <person name="Alvarado L."/>
            <person name="Berlin A."/>
            <person name="Chapman S.B."/>
            <person name="Chen Z."/>
            <person name="Freedman E."/>
            <person name="Gellesch M."/>
            <person name="Goldberg J."/>
            <person name="Griggs A."/>
            <person name="Gujja S."/>
            <person name="Heilman E."/>
            <person name="Heiman D."/>
            <person name="Howarth C."/>
            <person name="Mehta T."/>
            <person name="Neiman D."/>
            <person name="Pearson M."/>
            <person name="Roberts A."/>
            <person name="Saif S."/>
            <person name="Shea T."/>
            <person name="Shenoy N."/>
            <person name="Sisk P."/>
            <person name="Stolte C."/>
            <person name="Sykes S."/>
            <person name="White J."/>
            <person name="Yandava C."/>
            <person name="Haas B."/>
            <person name="Nusbaum C."/>
            <person name="Birren B."/>
        </authorList>
    </citation>
    <scope>NUCLEOTIDE SEQUENCE</scope>
    <source>
        <strain evidence="5">ATCC 30864</strain>
    </source>
</reference>
<dbReference type="GO" id="GO:0000993">
    <property type="term" value="F:RNA polymerase II complex binding"/>
    <property type="evidence" value="ECO:0007669"/>
    <property type="project" value="TreeGrafter"/>
</dbReference>
<dbReference type="PhylomeDB" id="A0A0D2WUT8"/>
<feature type="domain" description="CID" evidence="3">
    <location>
        <begin position="1"/>
        <end position="132"/>
    </location>
</feature>
<organism evidence="4 5">
    <name type="scientific">Capsaspora owczarzaki (strain ATCC 30864)</name>
    <dbReference type="NCBI Taxonomy" id="595528"/>
    <lineage>
        <taxon>Eukaryota</taxon>
        <taxon>Filasterea</taxon>
        <taxon>Capsaspora</taxon>
    </lineage>
</organism>
<dbReference type="Proteomes" id="UP000008743">
    <property type="component" value="Unassembled WGS sequence"/>
</dbReference>
<gene>
    <name evidence="4" type="ORF">CAOG_006798</name>
</gene>
<name>A0A0D2WUT8_CAPO3</name>
<dbReference type="GO" id="GO:0031124">
    <property type="term" value="P:mRNA 3'-end processing"/>
    <property type="evidence" value="ECO:0007669"/>
    <property type="project" value="TreeGrafter"/>
</dbReference>
<dbReference type="PROSITE" id="PS51391">
    <property type="entry name" value="CID"/>
    <property type="match status" value="1"/>
</dbReference>
<dbReference type="AlphaFoldDB" id="A0A0D2WUT8"/>
<sequence length="375" mass="40799">MAFSTGNLETKLNALNETQAAIQSVSLWIMHHRRHASESVDTWFEKLCAVDASKKLAYMFVANDVLQNARKHGTEFTEAFRPVLIDAFAHVAGECEPPVVKSLNRVLTVWQDRSLYPADFVAQLKSALNSSSSESSSATASTSAAASQVEKRIPQPVDPDALALQLRQIQDAVVSDTLIQQRVTVLPVSSLKQRVATEVKDHQSGTYFQDQVSQGQRATLQLMERLEAQTKQRKRVIEMLQDALALQNQAVAKLAETAKECQEKMDTLNAAETELNSIMKSLPSIGYDTSSYSRLPSTSELFSRGGSGASSSRSHMPYATGGYASGYQQPSSSSASAPAWRTAPAVQPPTSSSEAPVDPRKRTATAAGFEQMGRQ</sequence>
<dbReference type="EMBL" id="KE346371">
    <property type="protein sequence ID" value="KJE96475.1"/>
    <property type="molecule type" value="Genomic_DNA"/>
</dbReference>
<evidence type="ECO:0000256" key="1">
    <source>
        <dbReference type="SAM" id="Coils"/>
    </source>
</evidence>
<dbReference type="Pfam" id="PF16566">
    <property type="entry name" value="CREPT"/>
    <property type="match status" value="1"/>
</dbReference>
<evidence type="ECO:0000313" key="5">
    <source>
        <dbReference type="Proteomes" id="UP000008743"/>
    </source>
</evidence>
<feature type="compositionally biased region" description="Low complexity" evidence="2">
    <location>
        <begin position="325"/>
        <end position="339"/>
    </location>
</feature>
<dbReference type="InterPro" id="IPR006569">
    <property type="entry name" value="CID_dom"/>
</dbReference>
<dbReference type="STRING" id="595528.A0A0D2WUT8"/>
<dbReference type="CDD" id="cd17002">
    <property type="entry name" value="CID_RPRD1"/>
    <property type="match status" value="1"/>
</dbReference>
<proteinExistence type="predicted"/>
<keyword evidence="1" id="KW-0175">Coiled coil</keyword>
<evidence type="ECO:0000313" key="4">
    <source>
        <dbReference type="EMBL" id="KJE96475.1"/>
    </source>
</evidence>
<accession>A0A0D2WUT8</accession>
<dbReference type="OrthoDB" id="10069473at2759"/>
<dbReference type="SMART" id="SM00582">
    <property type="entry name" value="RPR"/>
    <property type="match status" value="1"/>
</dbReference>
<protein>
    <recommendedName>
        <fullName evidence="3">CID domain-containing protein</fullName>
    </recommendedName>
</protein>
<dbReference type="InParanoid" id="A0A0D2WUT8"/>
<dbReference type="OMA" id="KTWQREL"/>